<dbReference type="PANTHER" id="PTHR30008:SF0">
    <property type="entry name" value="EXODEOXYRIBONUCLEASE 7 LARGE SUBUNIT"/>
    <property type="match status" value="1"/>
</dbReference>
<gene>
    <name evidence="5" type="primary">xseA</name>
    <name evidence="10" type="ORF">KDL28_21510</name>
</gene>
<comment type="function">
    <text evidence="5">Bidirectionally degrades single-stranded DNA into large acid-insoluble oligonucleotides, which are then degraded further into small acid-soluble oligonucleotides.</text>
</comment>
<organism evidence="10 11">
    <name type="scientific">Pseudonocardia humida</name>
    <dbReference type="NCBI Taxonomy" id="2800819"/>
    <lineage>
        <taxon>Bacteria</taxon>
        <taxon>Bacillati</taxon>
        <taxon>Actinomycetota</taxon>
        <taxon>Actinomycetes</taxon>
        <taxon>Pseudonocardiales</taxon>
        <taxon>Pseudonocardiaceae</taxon>
        <taxon>Pseudonocardia</taxon>
    </lineage>
</organism>
<proteinExistence type="inferred from homology"/>
<comment type="catalytic activity">
    <reaction evidence="5 6">
        <text>Exonucleolytic cleavage in either 5'- to 3'- or 3'- to 5'-direction to yield nucleoside 5'-phosphates.</text>
        <dbReference type="EC" id="3.1.11.6"/>
    </reaction>
</comment>
<dbReference type="HAMAP" id="MF_00378">
    <property type="entry name" value="Exonuc_7_L"/>
    <property type="match status" value="1"/>
</dbReference>
<evidence type="ECO:0000259" key="9">
    <source>
        <dbReference type="Pfam" id="PF13742"/>
    </source>
</evidence>
<evidence type="ECO:0000256" key="1">
    <source>
        <dbReference type="ARBA" id="ARBA00022490"/>
    </source>
</evidence>
<evidence type="ECO:0000256" key="6">
    <source>
        <dbReference type="RuleBase" id="RU004355"/>
    </source>
</evidence>
<dbReference type="Proteomes" id="UP001165283">
    <property type="component" value="Unassembled WGS sequence"/>
</dbReference>
<dbReference type="InterPro" id="IPR025824">
    <property type="entry name" value="OB-fold_nuc-bd_dom"/>
</dbReference>
<dbReference type="Pfam" id="PF02601">
    <property type="entry name" value="Exonuc_VII_L"/>
    <property type="match status" value="1"/>
</dbReference>
<keyword evidence="4 5" id="KW-0269">Exonuclease</keyword>
<keyword evidence="11" id="KW-1185">Reference proteome</keyword>
<accession>A0ABT1A3R3</accession>
<feature type="domain" description="OB-fold nucleic acid binding" evidence="9">
    <location>
        <begin position="12"/>
        <end position="106"/>
    </location>
</feature>
<evidence type="ECO:0000256" key="5">
    <source>
        <dbReference type="HAMAP-Rule" id="MF_00378"/>
    </source>
</evidence>
<dbReference type="EC" id="3.1.11.6" evidence="5"/>
<evidence type="ECO:0000256" key="3">
    <source>
        <dbReference type="ARBA" id="ARBA00022801"/>
    </source>
</evidence>
<keyword evidence="3 5" id="KW-0378">Hydrolase</keyword>
<keyword evidence="2 5" id="KW-0540">Nuclease</keyword>
<keyword evidence="1 5" id="KW-0963">Cytoplasm</keyword>
<dbReference type="InterPro" id="IPR003753">
    <property type="entry name" value="Exonuc_VII_L"/>
</dbReference>
<evidence type="ECO:0000256" key="2">
    <source>
        <dbReference type="ARBA" id="ARBA00022722"/>
    </source>
</evidence>
<dbReference type="Pfam" id="PF13742">
    <property type="entry name" value="tRNA_anti_2"/>
    <property type="match status" value="1"/>
</dbReference>
<comment type="subcellular location">
    <subcellularLocation>
        <location evidence="5 6">Cytoplasm</location>
    </subcellularLocation>
</comment>
<evidence type="ECO:0000259" key="8">
    <source>
        <dbReference type="Pfam" id="PF02601"/>
    </source>
</evidence>
<dbReference type="InterPro" id="IPR020579">
    <property type="entry name" value="Exonuc_VII_lsu_C"/>
</dbReference>
<dbReference type="CDD" id="cd04489">
    <property type="entry name" value="ExoVII_LU_OBF"/>
    <property type="match status" value="1"/>
</dbReference>
<protein>
    <recommendedName>
        <fullName evidence="5">Exodeoxyribonuclease 7 large subunit</fullName>
        <ecNumber evidence="5">3.1.11.6</ecNumber>
    </recommendedName>
    <alternativeName>
        <fullName evidence="5">Exodeoxyribonuclease VII large subunit</fullName>
        <shortName evidence="5">Exonuclease VII large subunit</shortName>
    </alternativeName>
</protein>
<feature type="domain" description="Exonuclease VII large subunit C-terminal" evidence="8">
    <location>
        <begin position="129"/>
        <end position="347"/>
    </location>
</feature>
<dbReference type="NCBIfam" id="TIGR00237">
    <property type="entry name" value="xseA"/>
    <property type="match status" value="1"/>
</dbReference>
<dbReference type="GO" id="GO:0008855">
    <property type="term" value="F:exodeoxyribonuclease VII activity"/>
    <property type="evidence" value="ECO:0007669"/>
    <property type="project" value="UniProtKB-EC"/>
</dbReference>
<evidence type="ECO:0000313" key="11">
    <source>
        <dbReference type="Proteomes" id="UP001165283"/>
    </source>
</evidence>
<evidence type="ECO:0000256" key="4">
    <source>
        <dbReference type="ARBA" id="ARBA00022839"/>
    </source>
</evidence>
<sequence length="434" mass="46159">MTAPPTAERPWPVRTVARKIAEWVDRLGAVWVEGQLAQVTARAGTGTAFLVLRDPAADVSLQLTAPIGLVRDGGPAVAEGNRVVVHGKPSFFLGRGTLSLRVDEIRAVGIGELLARIERLRRLLAAEGLFDQARKRRPPFLPGCIGLVTGRASAAEHDVVTNAQARWPAARFRIESVAVQGALAVPQIVDALRVLDRDPDVDVIVLARGGGSVEDLLAFSDETLCRAVADCRTPVVSAIGHEPDTPLVDHVADLRCSTPTEAGRRLVPDLAEETARIAGLRDRARRALAGWVDREERLLAALRGRPVLADPLRILDARAEEVARLRESGRACLVRGLDRRAGDLEHVRARLTTLGPAATLARGYAVVQRVPAGEDAVDGSGAPLPVLRSVGEVAPGDRLRIRVADGAVAAVAAEPGTKGAAPAERPRRTRASTS</sequence>
<dbReference type="PANTHER" id="PTHR30008">
    <property type="entry name" value="EXODEOXYRIBONUCLEASE 7 LARGE SUBUNIT"/>
    <property type="match status" value="1"/>
</dbReference>
<reference evidence="10" key="1">
    <citation type="submission" date="2021-04" db="EMBL/GenBank/DDBJ databases">
        <title>Pseudonocardia sp. nov., isolated from sandy soil of mangrove forest.</title>
        <authorList>
            <person name="Zan Z."/>
            <person name="Huang R."/>
            <person name="Liu W."/>
        </authorList>
    </citation>
    <scope>NUCLEOTIDE SEQUENCE</scope>
    <source>
        <strain evidence="10">S2-4</strain>
    </source>
</reference>
<dbReference type="EMBL" id="JAGSOV010000045">
    <property type="protein sequence ID" value="MCO1657641.1"/>
    <property type="molecule type" value="Genomic_DNA"/>
</dbReference>
<comment type="similarity">
    <text evidence="5 6">Belongs to the XseA family.</text>
</comment>
<evidence type="ECO:0000313" key="10">
    <source>
        <dbReference type="EMBL" id="MCO1657641.1"/>
    </source>
</evidence>
<comment type="subunit">
    <text evidence="5">Heterooligomer composed of large and small subunits.</text>
</comment>
<comment type="caution">
    <text evidence="10">The sequence shown here is derived from an EMBL/GenBank/DDBJ whole genome shotgun (WGS) entry which is preliminary data.</text>
</comment>
<feature type="region of interest" description="Disordered" evidence="7">
    <location>
        <begin position="413"/>
        <end position="434"/>
    </location>
</feature>
<name>A0ABT1A3R3_9PSEU</name>
<evidence type="ECO:0000256" key="7">
    <source>
        <dbReference type="SAM" id="MobiDB-lite"/>
    </source>
</evidence>
<dbReference type="RefSeq" id="WP_252441292.1">
    <property type="nucleotide sequence ID" value="NZ_JAGSOV010000045.1"/>
</dbReference>